<reference evidence="2 3" key="1">
    <citation type="submission" date="2018-02" db="EMBL/GenBank/DDBJ databases">
        <title>The genomes of Aspergillus section Nigri reveals drivers in fungal speciation.</title>
        <authorList>
            <consortium name="DOE Joint Genome Institute"/>
            <person name="Vesth T.C."/>
            <person name="Nybo J."/>
            <person name="Theobald S."/>
            <person name="Brandl J."/>
            <person name="Frisvad J.C."/>
            <person name="Nielsen K.F."/>
            <person name="Lyhne E.K."/>
            <person name="Kogle M.E."/>
            <person name="Kuo A."/>
            <person name="Riley R."/>
            <person name="Clum A."/>
            <person name="Nolan M."/>
            <person name="Lipzen A."/>
            <person name="Salamov A."/>
            <person name="Henrissat B."/>
            <person name="Wiebenga A."/>
            <person name="De vries R.P."/>
            <person name="Grigoriev I.V."/>
            <person name="Mortensen U.H."/>
            <person name="Andersen M.R."/>
            <person name="Baker S.E."/>
        </authorList>
    </citation>
    <scope>NUCLEOTIDE SEQUENCE [LARGE SCALE GENOMIC DNA]</scope>
    <source>
        <strain evidence="2 3">CBS 101889</strain>
    </source>
</reference>
<dbReference type="AlphaFoldDB" id="A0A395I787"/>
<evidence type="ECO:0000313" key="3">
    <source>
        <dbReference type="Proteomes" id="UP000248961"/>
    </source>
</evidence>
<proteinExistence type="predicted"/>
<feature type="compositionally biased region" description="Acidic residues" evidence="1">
    <location>
        <begin position="119"/>
        <end position="131"/>
    </location>
</feature>
<name>A0A395I787_ASPHC</name>
<dbReference type="EMBL" id="KZ824270">
    <property type="protein sequence ID" value="RAL15785.1"/>
    <property type="molecule type" value="Genomic_DNA"/>
</dbReference>
<dbReference type="STRING" id="1450537.A0A395I787"/>
<keyword evidence="3" id="KW-1185">Reference proteome</keyword>
<dbReference type="RefSeq" id="XP_025554939.1">
    <property type="nucleotide sequence ID" value="XM_025699239.1"/>
</dbReference>
<dbReference type="OrthoDB" id="5420368at2759"/>
<evidence type="ECO:0000256" key="1">
    <source>
        <dbReference type="SAM" id="MobiDB-lite"/>
    </source>
</evidence>
<protein>
    <submittedName>
        <fullName evidence="2">Uncharacterized protein</fullName>
    </submittedName>
</protein>
<gene>
    <name evidence="2" type="ORF">BO97DRAFT_458675</name>
</gene>
<dbReference type="Proteomes" id="UP000248961">
    <property type="component" value="Unassembled WGS sequence"/>
</dbReference>
<feature type="compositionally biased region" description="Basic and acidic residues" evidence="1">
    <location>
        <begin position="109"/>
        <end position="118"/>
    </location>
</feature>
<evidence type="ECO:0000313" key="2">
    <source>
        <dbReference type="EMBL" id="RAL15785.1"/>
    </source>
</evidence>
<dbReference type="VEuPathDB" id="FungiDB:BO97DRAFT_458675"/>
<feature type="region of interest" description="Disordered" evidence="1">
    <location>
        <begin position="80"/>
        <end position="161"/>
    </location>
</feature>
<organism evidence="2 3">
    <name type="scientific">Aspergillus homomorphus (strain CBS 101889)</name>
    <dbReference type="NCBI Taxonomy" id="1450537"/>
    <lineage>
        <taxon>Eukaryota</taxon>
        <taxon>Fungi</taxon>
        <taxon>Dikarya</taxon>
        <taxon>Ascomycota</taxon>
        <taxon>Pezizomycotina</taxon>
        <taxon>Eurotiomycetes</taxon>
        <taxon>Eurotiomycetidae</taxon>
        <taxon>Eurotiales</taxon>
        <taxon>Aspergillaceae</taxon>
        <taxon>Aspergillus</taxon>
        <taxon>Aspergillus subgen. Circumdati</taxon>
    </lineage>
</organism>
<sequence>MQPIAQSNRNTQSKMRWTPENMSILWETFFESHNLTIDVDKMAAIWPNPITLVADGEEKPTARAIKERLEKFRRNLKNGGITFSMGTKRASNQDSPAKATPKKKRVTKKMKDEAKVKAEEDETLHDSGDEDIAAKDGTTIVKEEDGDEAMQEPGASANDVL</sequence>
<dbReference type="GeneID" id="37203528"/>
<accession>A0A395I787</accession>